<evidence type="ECO:0000313" key="1">
    <source>
        <dbReference type="EMBL" id="MDT0576358.1"/>
    </source>
</evidence>
<name>A0ABU2ZID1_9SPHN</name>
<dbReference type="SUPFAM" id="SSF48264">
    <property type="entry name" value="Cytochrome P450"/>
    <property type="match status" value="1"/>
</dbReference>
<keyword evidence="2" id="KW-1185">Reference proteome</keyword>
<reference evidence="1 2" key="1">
    <citation type="submission" date="2023-09" db="EMBL/GenBank/DDBJ databases">
        <authorList>
            <person name="Rey-Velasco X."/>
        </authorList>
    </citation>
    <scope>NUCLEOTIDE SEQUENCE [LARGE SCALE GENOMIC DNA]</scope>
    <source>
        <strain evidence="1 2">F390</strain>
    </source>
</reference>
<dbReference type="Proteomes" id="UP001259803">
    <property type="component" value="Unassembled WGS sequence"/>
</dbReference>
<comment type="caution">
    <text evidence="1">The sequence shown here is derived from an EMBL/GenBank/DDBJ whole genome shotgun (WGS) entry which is preliminary data.</text>
</comment>
<evidence type="ECO:0000313" key="2">
    <source>
        <dbReference type="Proteomes" id="UP001259803"/>
    </source>
</evidence>
<dbReference type="InterPro" id="IPR036396">
    <property type="entry name" value="Cyt_P450_sf"/>
</dbReference>
<sequence>MNPDDWLSCIVGDGFGAAVDNLLLTAIDGEEHTNYRKTLQKLFMRGQIRKLMETLIRPVVVNEFVEKLRPDGKADLLREFALPLPIRNDVRLFRLSA</sequence>
<protein>
    <recommendedName>
        <fullName evidence="3">Cytochrome P450</fullName>
    </recommendedName>
</protein>
<dbReference type="RefSeq" id="WP_311340936.1">
    <property type="nucleotide sequence ID" value="NZ_JAVRHS010000006.1"/>
</dbReference>
<organism evidence="1 2">
    <name type="scientific">Croceicoccus esteveae</name>
    <dbReference type="NCBI Taxonomy" id="3075597"/>
    <lineage>
        <taxon>Bacteria</taxon>
        <taxon>Pseudomonadati</taxon>
        <taxon>Pseudomonadota</taxon>
        <taxon>Alphaproteobacteria</taxon>
        <taxon>Sphingomonadales</taxon>
        <taxon>Erythrobacteraceae</taxon>
        <taxon>Croceicoccus</taxon>
    </lineage>
</organism>
<accession>A0ABU2ZID1</accession>
<proteinExistence type="predicted"/>
<dbReference type="Gene3D" id="1.10.630.10">
    <property type="entry name" value="Cytochrome P450"/>
    <property type="match status" value="1"/>
</dbReference>
<dbReference type="EMBL" id="JAVRHS010000006">
    <property type="protein sequence ID" value="MDT0576358.1"/>
    <property type="molecule type" value="Genomic_DNA"/>
</dbReference>
<gene>
    <name evidence="1" type="ORF">RM533_09170</name>
</gene>
<evidence type="ECO:0008006" key="3">
    <source>
        <dbReference type="Google" id="ProtNLM"/>
    </source>
</evidence>